<gene>
    <name evidence="2" type="ORF">GCM10025881_32590</name>
</gene>
<accession>A0ABQ6K707</accession>
<sequence length="51" mass="5252">MLHELTPVAGSLEQAYMELTQGETEYVSGSAPEMPAPPPPTGAPISTGGPR</sequence>
<evidence type="ECO:0000313" key="3">
    <source>
        <dbReference type="Proteomes" id="UP001157034"/>
    </source>
</evidence>
<protein>
    <recommendedName>
        <fullName evidence="4">ABC transporter ATP-binding protein</fullName>
    </recommendedName>
</protein>
<evidence type="ECO:0000313" key="2">
    <source>
        <dbReference type="EMBL" id="GMA96435.1"/>
    </source>
</evidence>
<dbReference type="Proteomes" id="UP001157034">
    <property type="component" value="Unassembled WGS sequence"/>
</dbReference>
<name>A0ABQ6K707_9MICO</name>
<proteinExistence type="predicted"/>
<feature type="region of interest" description="Disordered" evidence="1">
    <location>
        <begin position="24"/>
        <end position="51"/>
    </location>
</feature>
<keyword evidence="3" id="KW-1185">Reference proteome</keyword>
<reference evidence="3" key="1">
    <citation type="journal article" date="2019" name="Int. J. Syst. Evol. Microbiol.">
        <title>The Global Catalogue of Microorganisms (GCM) 10K type strain sequencing project: providing services to taxonomists for standard genome sequencing and annotation.</title>
        <authorList>
            <consortium name="The Broad Institute Genomics Platform"/>
            <consortium name="The Broad Institute Genome Sequencing Center for Infectious Disease"/>
            <person name="Wu L."/>
            <person name="Ma J."/>
        </authorList>
    </citation>
    <scope>NUCLEOTIDE SEQUENCE [LARGE SCALE GENOMIC DNA]</scope>
    <source>
        <strain evidence="3">NBRC 108894</strain>
    </source>
</reference>
<evidence type="ECO:0000256" key="1">
    <source>
        <dbReference type="SAM" id="MobiDB-lite"/>
    </source>
</evidence>
<evidence type="ECO:0008006" key="4">
    <source>
        <dbReference type="Google" id="ProtNLM"/>
    </source>
</evidence>
<dbReference type="EMBL" id="BSVB01000001">
    <property type="protein sequence ID" value="GMA96435.1"/>
    <property type="molecule type" value="Genomic_DNA"/>
</dbReference>
<comment type="caution">
    <text evidence="2">The sequence shown here is derived from an EMBL/GenBank/DDBJ whole genome shotgun (WGS) entry which is preliminary data.</text>
</comment>
<organism evidence="2 3">
    <name type="scientific">Pseudolysinimonas kribbensis</name>
    <dbReference type="NCBI Taxonomy" id="433641"/>
    <lineage>
        <taxon>Bacteria</taxon>
        <taxon>Bacillati</taxon>
        <taxon>Actinomycetota</taxon>
        <taxon>Actinomycetes</taxon>
        <taxon>Micrococcales</taxon>
        <taxon>Microbacteriaceae</taxon>
        <taxon>Pseudolysinimonas</taxon>
    </lineage>
</organism>